<evidence type="ECO:0000259" key="6">
    <source>
        <dbReference type="Pfam" id="PF00389"/>
    </source>
</evidence>
<evidence type="ECO:0000256" key="4">
    <source>
        <dbReference type="RuleBase" id="RU003719"/>
    </source>
</evidence>
<sequence>MHHHIVALETVHQPLPSSFSFPPGTTYTLTTYPTTPPTLLATRIHPATILIVTTIRLPASLLLDPTCTPNLHLIAIMATGTDPVDLAACAARGIRVVNCPGANLDAVSEHAIGLYFAARRRTVLLDRMVRDRKRPSVWKERGSLKMWMETGVEGEGEEGKGWGRRPPLTCQEEVMGVVGYGGLGRRIAKLARGLGMRVVVSGRKGEVVDTDPVVDGETRSDAEEKVEKEEDQDQDEDIIPPFSETETSDNPTRLPFTTVLRLSTVLVLSLPRTPSTLNLISDPELALLSPHTLIVNISRGGIVDEAAVMAALRERRIAGYATDVLAVEPAEGEEDSPLLSDEAEGLNVTVTPHLAWFAERTLRNLGGILKETVEAWVGGRPINVIV</sequence>
<feature type="compositionally biased region" description="Basic and acidic residues" evidence="5">
    <location>
        <begin position="216"/>
        <end position="228"/>
    </location>
</feature>
<proteinExistence type="inferred from homology"/>
<dbReference type="InterPro" id="IPR006140">
    <property type="entry name" value="D-isomer_DH_NAD-bd"/>
</dbReference>
<dbReference type="InterPro" id="IPR036291">
    <property type="entry name" value="NAD(P)-bd_dom_sf"/>
</dbReference>
<keyword evidence="3" id="KW-0520">NAD</keyword>
<dbReference type="Pfam" id="PF02826">
    <property type="entry name" value="2-Hacid_dh_C"/>
    <property type="match status" value="1"/>
</dbReference>
<feature type="region of interest" description="Disordered" evidence="5">
    <location>
        <begin position="209"/>
        <end position="252"/>
    </location>
</feature>
<evidence type="ECO:0000313" key="9">
    <source>
        <dbReference type="Proteomes" id="UP000800097"/>
    </source>
</evidence>
<protein>
    <recommendedName>
        <fullName evidence="10">Glycerate dehydrogenase</fullName>
    </recommendedName>
</protein>
<feature type="compositionally biased region" description="Acidic residues" evidence="5">
    <location>
        <begin position="229"/>
        <end position="238"/>
    </location>
</feature>
<comment type="similarity">
    <text evidence="1 4">Belongs to the D-isomer specific 2-hydroxyacid dehydrogenase family.</text>
</comment>
<dbReference type="CDD" id="cd05198">
    <property type="entry name" value="formate_dh_like"/>
    <property type="match status" value="1"/>
</dbReference>
<dbReference type="Gene3D" id="3.40.50.720">
    <property type="entry name" value="NAD(P)-binding Rossmann-like Domain"/>
    <property type="match status" value="4"/>
</dbReference>
<accession>A0A6A6JKN5</accession>
<dbReference type="InterPro" id="IPR050418">
    <property type="entry name" value="D-iso_2-hydroxyacid_DH_PdxB"/>
</dbReference>
<dbReference type="AlphaFoldDB" id="A0A6A6JKN5"/>
<dbReference type="Proteomes" id="UP000800097">
    <property type="component" value="Unassembled WGS sequence"/>
</dbReference>
<evidence type="ECO:0000259" key="7">
    <source>
        <dbReference type="Pfam" id="PF02826"/>
    </source>
</evidence>
<dbReference type="Pfam" id="PF00389">
    <property type="entry name" value="2-Hacid_dh"/>
    <property type="match status" value="1"/>
</dbReference>
<dbReference type="PANTHER" id="PTHR43761">
    <property type="entry name" value="D-ISOMER SPECIFIC 2-HYDROXYACID DEHYDROGENASE FAMILY PROTEIN (AFU_ORTHOLOGUE AFUA_1G13630)"/>
    <property type="match status" value="1"/>
</dbReference>
<keyword evidence="2 4" id="KW-0560">Oxidoreductase</keyword>
<dbReference type="GeneID" id="54551481"/>
<evidence type="ECO:0000256" key="2">
    <source>
        <dbReference type="ARBA" id="ARBA00023002"/>
    </source>
</evidence>
<evidence type="ECO:0000313" key="8">
    <source>
        <dbReference type="EMBL" id="KAF2276824.1"/>
    </source>
</evidence>
<dbReference type="PANTHER" id="PTHR43761:SF1">
    <property type="entry name" value="D-ISOMER SPECIFIC 2-HYDROXYACID DEHYDROGENASE CATALYTIC DOMAIN-CONTAINING PROTEIN-RELATED"/>
    <property type="match status" value="1"/>
</dbReference>
<dbReference type="InterPro" id="IPR006139">
    <property type="entry name" value="D-isomer_2_OHA_DH_cat_dom"/>
</dbReference>
<dbReference type="GO" id="GO:0016616">
    <property type="term" value="F:oxidoreductase activity, acting on the CH-OH group of donors, NAD or NADP as acceptor"/>
    <property type="evidence" value="ECO:0007669"/>
    <property type="project" value="InterPro"/>
</dbReference>
<name>A0A6A6JKN5_WESOR</name>
<feature type="domain" description="D-isomer specific 2-hydroxyacid dehydrogenase catalytic" evidence="6">
    <location>
        <begin position="28"/>
        <end position="384"/>
    </location>
</feature>
<gene>
    <name evidence="8" type="ORF">EI97DRAFT_433057</name>
</gene>
<keyword evidence="9" id="KW-1185">Reference proteome</keyword>
<organism evidence="8 9">
    <name type="scientific">Westerdykella ornata</name>
    <dbReference type="NCBI Taxonomy" id="318751"/>
    <lineage>
        <taxon>Eukaryota</taxon>
        <taxon>Fungi</taxon>
        <taxon>Dikarya</taxon>
        <taxon>Ascomycota</taxon>
        <taxon>Pezizomycotina</taxon>
        <taxon>Dothideomycetes</taxon>
        <taxon>Pleosporomycetidae</taxon>
        <taxon>Pleosporales</taxon>
        <taxon>Sporormiaceae</taxon>
        <taxon>Westerdykella</taxon>
    </lineage>
</organism>
<dbReference type="EMBL" id="ML986492">
    <property type="protein sequence ID" value="KAF2276824.1"/>
    <property type="molecule type" value="Genomic_DNA"/>
</dbReference>
<dbReference type="RefSeq" id="XP_033654363.1">
    <property type="nucleotide sequence ID" value="XM_033798306.1"/>
</dbReference>
<dbReference type="SUPFAM" id="SSF52283">
    <property type="entry name" value="Formate/glycerate dehydrogenase catalytic domain-like"/>
    <property type="match status" value="1"/>
</dbReference>
<feature type="domain" description="D-isomer specific 2-hydroxyacid dehydrogenase NAD-binding" evidence="7">
    <location>
        <begin position="248"/>
        <end position="355"/>
    </location>
</feature>
<evidence type="ECO:0000256" key="5">
    <source>
        <dbReference type="SAM" id="MobiDB-lite"/>
    </source>
</evidence>
<evidence type="ECO:0008006" key="10">
    <source>
        <dbReference type="Google" id="ProtNLM"/>
    </source>
</evidence>
<dbReference type="OrthoDB" id="298012at2759"/>
<dbReference type="SUPFAM" id="SSF51735">
    <property type="entry name" value="NAD(P)-binding Rossmann-fold domains"/>
    <property type="match status" value="1"/>
</dbReference>
<evidence type="ECO:0000256" key="3">
    <source>
        <dbReference type="ARBA" id="ARBA00023027"/>
    </source>
</evidence>
<evidence type="ECO:0000256" key="1">
    <source>
        <dbReference type="ARBA" id="ARBA00005854"/>
    </source>
</evidence>
<dbReference type="GO" id="GO:0051287">
    <property type="term" value="F:NAD binding"/>
    <property type="evidence" value="ECO:0007669"/>
    <property type="project" value="InterPro"/>
</dbReference>
<reference evidence="8" key="1">
    <citation type="journal article" date="2020" name="Stud. Mycol.">
        <title>101 Dothideomycetes genomes: a test case for predicting lifestyles and emergence of pathogens.</title>
        <authorList>
            <person name="Haridas S."/>
            <person name="Albert R."/>
            <person name="Binder M."/>
            <person name="Bloem J."/>
            <person name="Labutti K."/>
            <person name="Salamov A."/>
            <person name="Andreopoulos B."/>
            <person name="Baker S."/>
            <person name="Barry K."/>
            <person name="Bills G."/>
            <person name="Bluhm B."/>
            <person name="Cannon C."/>
            <person name="Castanera R."/>
            <person name="Culley D."/>
            <person name="Daum C."/>
            <person name="Ezra D."/>
            <person name="Gonzalez J."/>
            <person name="Henrissat B."/>
            <person name="Kuo A."/>
            <person name="Liang C."/>
            <person name="Lipzen A."/>
            <person name="Lutzoni F."/>
            <person name="Magnuson J."/>
            <person name="Mondo S."/>
            <person name="Nolan M."/>
            <person name="Ohm R."/>
            <person name="Pangilinan J."/>
            <person name="Park H.-J."/>
            <person name="Ramirez L."/>
            <person name="Alfaro M."/>
            <person name="Sun H."/>
            <person name="Tritt A."/>
            <person name="Yoshinaga Y."/>
            <person name="Zwiers L.-H."/>
            <person name="Turgeon B."/>
            <person name="Goodwin S."/>
            <person name="Spatafora J."/>
            <person name="Crous P."/>
            <person name="Grigoriev I."/>
        </authorList>
    </citation>
    <scope>NUCLEOTIDE SEQUENCE</scope>
    <source>
        <strain evidence="8">CBS 379.55</strain>
    </source>
</reference>